<dbReference type="Proteomes" id="UP000823886">
    <property type="component" value="Unassembled WGS sequence"/>
</dbReference>
<accession>A0A9D2TC72</accession>
<name>A0A9D2TC72_9FIRM</name>
<comment type="caution">
    <text evidence="3">The sequence shown here is derived from an EMBL/GenBank/DDBJ whole genome shotgun (WGS) entry which is preliminary data.</text>
</comment>
<dbReference type="InterPro" id="IPR028098">
    <property type="entry name" value="Glyco_trans_4-like_N"/>
</dbReference>
<dbReference type="InterPro" id="IPR001296">
    <property type="entry name" value="Glyco_trans_1"/>
</dbReference>
<protein>
    <submittedName>
        <fullName evidence="3">Glycosyltransferase family 4 protein</fullName>
    </submittedName>
</protein>
<organism evidence="3 4">
    <name type="scientific">Candidatus Blautia merdavium</name>
    <dbReference type="NCBI Taxonomy" id="2838494"/>
    <lineage>
        <taxon>Bacteria</taxon>
        <taxon>Bacillati</taxon>
        <taxon>Bacillota</taxon>
        <taxon>Clostridia</taxon>
        <taxon>Lachnospirales</taxon>
        <taxon>Lachnospiraceae</taxon>
        <taxon>Blautia</taxon>
    </lineage>
</organism>
<dbReference type="Pfam" id="PF00534">
    <property type="entry name" value="Glycos_transf_1"/>
    <property type="match status" value="1"/>
</dbReference>
<dbReference type="SUPFAM" id="SSF53756">
    <property type="entry name" value="UDP-Glycosyltransferase/glycogen phosphorylase"/>
    <property type="match status" value="1"/>
</dbReference>
<proteinExistence type="predicted"/>
<evidence type="ECO:0000259" key="2">
    <source>
        <dbReference type="Pfam" id="PF13439"/>
    </source>
</evidence>
<dbReference type="InterPro" id="IPR050194">
    <property type="entry name" value="Glycosyltransferase_grp1"/>
</dbReference>
<dbReference type="EMBL" id="DWVZ01000093">
    <property type="protein sequence ID" value="HJC63358.1"/>
    <property type="molecule type" value="Genomic_DNA"/>
</dbReference>
<feature type="domain" description="Glycosyltransferase subfamily 4-like N-terminal" evidence="2">
    <location>
        <begin position="44"/>
        <end position="141"/>
    </location>
</feature>
<sequence>MKKINMLSKADMVKGQGVLSAHDEQVALAKEVMKGQAQILENSRENCEISHYHSINPEFYLSIGKRKKQGAAVGYVHFLPETVENSISLPKPAKQLFYKYMISFYKKMDYLVTVNPVFIRKLEAYGIPRERVTYIPNVVSEENFYPLPGERREKIRRRYNLKKDDFVVLCAGQLQKRKGVFDFVRTAKKMPDCKFVWAGGFSFGKISEGYEEIRTMMKHLPANVKFIGLVDREKMNEIYNMADVMFLPSYEELFPMTILEAMNCGVPVLVRNLEDYKPILSDYALKGETVSDFVKILSQLKEEPEFYQRSAHAAFRGHEFYSREQVGRQWKAFYQKVFEAQEEKRVEAAKWEKRRKKGENRWREQERQFI</sequence>
<evidence type="ECO:0000313" key="4">
    <source>
        <dbReference type="Proteomes" id="UP000823886"/>
    </source>
</evidence>
<dbReference type="Gene3D" id="3.40.50.2000">
    <property type="entry name" value="Glycogen Phosphorylase B"/>
    <property type="match status" value="2"/>
</dbReference>
<reference evidence="3" key="1">
    <citation type="journal article" date="2021" name="PeerJ">
        <title>Extensive microbial diversity within the chicken gut microbiome revealed by metagenomics and culture.</title>
        <authorList>
            <person name="Gilroy R."/>
            <person name="Ravi A."/>
            <person name="Getino M."/>
            <person name="Pursley I."/>
            <person name="Horton D.L."/>
            <person name="Alikhan N.F."/>
            <person name="Baker D."/>
            <person name="Gharbi K."/>
            <person name="Hall N."/>
            <person name="Watson M."/>
            <person name="Adriaenssens E.M."/>
            <person name="Foster-Nyarko E."/>
            <person name="Jarju S."/>
            <person name="Secka A."/>
            <person name="Antonio M."/>
            <person name="Oren A."/>
            <person name="Chaudhuri R.R."/>
            <person name="La Ragione R."/>
            <person name="Hildebrand F."/>
            <person name="Pallen M.J."/>
        </authorList>
    </citation>
    <scope>NUCLEOTIDE SEQUENCE</scope>
    <source>
        <strain evidence="3">ChiBcec2-3848</strain>
    </source>
</reference>
<dbReference type="PANTHER" id="PTHR45947:SF3">
    <property type="entry name" value="SULFOQUINOVOSYL TRANSFERASE SQD2"/>
    <property type="match status" value="1"/>
</dbReference>
<evidence type="ECO:0000259" key="1">
    <source>
        <dbReference type="Pfam" id="PF00534"/>
    </source>
</evidence>
<dbReference type="PANTHER" id="PTHR45947">
    <property type="entry name" value="SULFOQUINOVOSYL TRANSFERASE SQD2"/>
    <property type="match status" value="1"/>
</dbReference>
<reference evidence="3" key="2">
    <citation type="submission" date="2021-04" db="EMBL/GenBank/DDBJ databases">
        <authorList>
            <person name="Gilroy R."/>
        </authorList>
    </citation>
    <scope>NUCLEOTIDE SEQUENCE</scope>
    <source>
        <strain evidence="3">ChiBcec2-3848</strain>
    </source>
</reference>
<evidence type="ECO:0000313" key="3">
    <source>
        <dbReference type="EMBL" id="HJC63358.1"/>
    </source>
</evidence>
<gene>
    <name evidence="3" type="ORF">H9753_07050</name>
</gene>
<dbReference type="CDD" id="cd03801">
    <property type="entry name" value="GT4_PimA-like"/>
    <property type="match status" value="1"/>
</dbReference>
<dbReference type="GO" id="GO:0016757">
    <property type="term" value="F:glycosyltransferase activity"/>
    <property type="evidence" value="ECO:0007669"/>
    <property type="project" value="InterPro"/>
</dbReference>
<feature type="domain" description="Glycosyl transferase family 1" evidence="1">
    <location>
        <begin position="152"/>
        <end position="312"/>
    </location>
</feature>
<dbReference type="Pfam" id="PF13439">
    <property type="entry name" value="Glyco_transf_4"/>
    <property type="match status" value="1"/>
</dbReference>
<dbReference type="AlphaFoldDB" id="A0A9D2TC72"/>